<keyword evidence="4" id="KW-1185">Reference proteome</keyword>
<name>A0A7W6AR32_9HYPH</name>
<evidence type="ECO:0000313" key="4">
    <source>
        <dbReference type="Proteomes" id="UP001156881"/>
    </source>
</evidence>
<dbReference type="Proteomes" id="UP000517759">
    <property type="component" value="Unassembled WGS sequence"/>
</dbReference>
<organism evidence="2 3">
    <name type="scientific">Methylobacterium brachythecii</name>
    <dbReference type="NCBI Taxonomy" id="1176177"/>
    <lineage>
        <taxon>Bacteria</taxon>
        <taxon>Pseudomonadati</taxon>
        <taxon>Pseudomonadota</taxon>
        <taxon>Alphaproteobacteria</taxon>
        <taxon>Hyphomicrobiales</taxon>
        <taxon>Methylobacteriaceae</taxon>
        <taxon>Methylobacterium</taxon>
    </lineage>
</organism>
<proteinExistence type="predicted"/>
<evidence type="ECO:0000313" key="3">
    <source>
        <dbReference type="Proteomes" id="UP000517759"/>
    </source>
</evidence>
<dbReference type="RefSeq" id="WP_183511393.1">
    <property type="nucleotide sequence ID" value="NZ_BSPG01000011.1"/>
</dbReference>
<reference evidence="4" key="2">
    <citation type="journal article" date="2019" name="Int. J. Syst. Evol. Microbiol.">
        <title>The Global Catalogue of Microorganisms (GCM) 10K type strain sequencing project: providing services to taxonomists for standard genome sequencing and annotation.</title>
        <authorList>
            <consortium name="The Broad Institute Genomics Platform"/>
            <consortium name="The Broad Institute Genome Sequencing Center for Infectious Disease"/>
            <person name="Wu L."/>
            <person name="Ma J."/>
        </authorList>
    </citation>
    <scope>NUCLEOTIDE SEQUENCE [LARGE SCALE GENOMIC DNA]</scope>
    <source>
        <strain evidence="4">NBRC 107710</strain>
    </source>
</reference>
<gene>
    <name evidence="1" type="ORF">GCM10007884_23350</name>
    <name evidence="2" type="ORF">GGR33_004674</name>
</gene>
<reference evidence="1" key="1">
    <citation type="journal article" date="2014" name="Int. J. Syst. Evol. Microbiol.">
        <title>Complete genome of a new Firmicutes species belonging to the dominant human colonic microbiota ('Ruminococcus bicirculans') reveals two chromosomes and a selective capacity to utilize plant glucans.</title>
        <authorList>
            <consortium name="NISC Comparative Sequencing Program"/>
            <person name="Wegmann U."/>
            <person name="Louis P."/>
            <person name="Goesmann A."/>
            <person name="Henrissat B."/>
            <person name="Duncan S.H."/>
            <person name="Flint H.J."/>
        </authorList>
    </citation>
    <scope>NUCLEOTIDE SEQUENCE</scope>
    <source>
        <strain evidence="1">NBRC 107710</strain>
    </source>
</reference>
<reference evidence="2 3" key="3">
    <citation type="submission" date="2020-08" db="EMBL/GenBank/DDBJ databases">
        <title>Genomic Encyclopedia of Type Strains, Phase IV (KMG-IV): sequencing the most valuable type-strain genomes for metagenomic binning, comparative biology and taxonomic classification.</title>
        <authorList>
            <person name="Goeker M."/>
        </authorList>
    </citation>
    <scope>NUCLEOTIDE SEQUENCE [LARGE SCALE GENOMIC DNA]</scope>
    <source>
        <strain evidence="2 3">DSM 24105</strain>
    </source>
</reference>
<sequence length="118" mass="13000">MDTSFLATGPISWPALIAFALFLFALGRAADWVGTKLKAGTDKAVSPLTVDMAAVKIQIASQAEQLNAFKVEVARTYVTGDVITRLERRIDDMVTSVRHEMTETREAMLQAFMGRPPR</sequence>
<dbReference type="EMBL" id="JACIDN010000010">
    <property type="protein sequence ID" value="MBB3905146.1"/>
    <property type="molecule type" value="Genomic_DNA"/>
</dbReference>
<evidence type="ECO:0000313" key="2">
    <source>
        <dbReference type="EMBL" id="MBB3905146.1"/>
    </source>
</evidence>
<accession>A0A7W6AR32</accession>
<reference evidence="1" key="4">
    <citation type="submission" date="2023-01" db="EMBL/GenBank/DDBJ databases">
        <title>Draft genome sequence of Methylobacterium brachythecii strain NBRC 107710.</title>
        <authorList>
            <person name="Sun Q."/>
            <person name="Mori K."/>
        </authorList>
    </citation>
    <scope>NUCLEOTIDE SEQUENCE</scope>
    <source>
        <strain evidence="1">NBRC 107710</strain>
    </source>
</reference>
<protein>
    <submittedName>
        <fullName evidence="2">Uncharacterized protein</fullName>
    </submittedName>
</protein>
<comment type="caution">
    <text evidence="2">The sequence shown here is derived from an EMBL/GenBank/DDBJ whole genome shotgun (WGS) entry which is preliminary data.</text>
</comment>
<evidence type="ECO:0000313" key="1">
    <source>
        <dbReference type="EMBL" id="GLS44347.1"/>
    </source>
</evidence>
<dbReference type="EMBL" id="BSPG01000011">
    <property type="protein sequence ID" value="GLS44347.1"/>
    <property type="molecule type" value="Genomic_DNA"/>
</dbReference>
<dbReference type="Proteomes" id="UP001156881">
    <property type="component" value="Unassembled WGS sequence"/>
</dbReference>
<dbReference type="AlphaFoldDB" id="A0A7W6AR32"/>